<keyword evidence="3" id="KW-1185">Reference proteome</keyword>
<keyword evidence="1" id="KW-0732">Signal</keyword>
<evidence type="ECO:0000256" key="1">
    <source>
        <dbReference type="SAM" id="SignalP"/>
    </source>
</evidence>
<organism evidence="2 3">
    <name type="scientific">Trinickia dinghuensis</name>
    <dbReference type="NCBI Taxonomy" id="2291023"/>
    <lineage>
        <taxon>Bacteria</taxon>
        <taxon>Pseudomonadati</taxon>
        <taxon>Pseudomonadota</taxon>
        <taxon>Betaproteobacteria</taxon>
        <taxon>Burkholderiales</taxon>
        <taxon>Burkholderiaceae</taxon>
        <taxon>Trinickia</taxon>
    </lineage>
</organism>
<proteinExistence type="predicted"/>
<name>A0A3D8JU82_9BURK</name>
<dbReference type="PROSITE" id="PS51257">
    <property type="entry name" value="PROKAR_LIPOPROTEIN"/>
    <property type="match status" value="1"/>
</dbReference>
<evidence type="ECO:0008006" key="4">
    <source>
        <dbReference type="Google" id="ProtNLM"/>
    </source>
</evidence>
<accession>A0A3D8JU82</accession>
<sequence length="76" mass="7888">MRKSFVFLMISLGAVALTGSLSGCVVAPAAPGYYGYGGDYYAPGYAYYPGYYAEPSVGIGIGFGGGWHGHGGGWRH</sequence>
<reference evidence="2 3" key="1">
    <citation type="submission" date="2018-08" db="EMBL/GenBank/DDBJ databases">
        <title>Paraburkholderia sp. DHOM06 isolated from forest soil.</title>
        <authorList>
            <person name="Gao Z.-H."/>
            <person name="Qiu L.-H."/>
        </authorList>
    </citation>
    <scope>NUCLEOTIDE SEQUENCE [LARGE SCALE GENOMIC DNA]</scope>
    <source>
        <strain evidence="2 3">DHOM06</strain>
    </source>
</reference>
<evidence type="ECO:0000313" key="2">
    <source>
        <dbReference type="EMBL" id="RDU96618.1"/>
    </source>
</evidence>
<protein>
    <recommendedName>
        <fullName evidence="4">Lipoprotein</fullName>
    </recommendedName>
</protein>
<evidence type="ECO:0000313" key="3">
    <source>
        <dbReference type="Proteomes" id="UP000256838"/>
    </source>
</evidence>
<feature type="signal peptide" evidence="1">
    <location>
        <begin position="1"/>
        <end position="29"/>
    </location>
</feature>
<gene>
    <name evidence="2" type="ORF">DWV00_22950</name>
</gene>
<feature type="chain" id="PRO_5017765239" description="Lipoprotein" evidence="1">
    <location>
        <begin position="30"/>
        <end position="76"/>
    </location>
</feature>
<dbReference type="EMBL" id="QRGA01000014">
    <property type="protein sequence ID" value="RDU96618.1"/>
    <property type="molecule type" value="Genomic_DNA"/>
</dbReference>
<dbReference type="AlphaFoldDB" id="A0A3D8JU82"/>
<dbReference type="Proteomes" id="UP000256838">
    <property type="component" value="Unassembled WGS sequence"/>
</dbReference>
<comment type="caution">
    <text evidence="2">The sequence shown here is derived from an EMBL/GenBank/DDBJ whole genome shotgun (WGS) entry which is preliminary data.</text>
</comment>